<dbReference type="InterPro" id="IPR024130">
    <property type="entry name" value="DAP1/DAPL1"/>
</dbReference>
<reference evidence="2" key="1">
    <citation type="submission" date="2020-04" db="EMBL/GenBank/DDBJ databases">
        <authorList>
            <person name="Neveu A P."/>
        </authorList>
    </citation>
    <scope>NUCLEOTIDE SEQUENCE</scope>
    <source>
        <tissue evidence="2">Whole embryo</tissue>
    </source>
</reference>
<organism evidence="2">
    <name type="scientific">Phallusia mammillata</name>
    <dbReference type="NCBI Taxonomy" id="59560"/>
    <lineage>
        <taxon>Eukaryota</taxon>
        <taxon>Metazoa</taxon>
        <taxon>Chordata</taxon>
        <taxon>Tunicata</taxon>
        <taxon>Ascidiacea</taxon>
        <taxon>Phlebobranchia</taxon>
        <taxon>Ascidiidae</taxon>
        <taxon>Phallusia</taxon>
    </lineage>
</organism>
<dbReference type="GO" id="GO:0010507">
    <property type="term" value="P:negative regulation of autophagy"/>
    <property type="evidence" value="ECO:0007669"/>
    <property type="project" value="TreeGrafter"/>
</dbReference>
<dbReference type="GO" id="GO:0034198">
    <property type="term" value="P:cellular response to amino acid starvation"/>
    <property type="evidence" value="ECO:0007669"/>
    <property type="project" value="TreeGrafter"/>
</dbReference>
<dbReference type="PANTHER" id="PTHR13177:SF4">
    <property type="entry name" value="GEO09647P1"/>
    <property type="match status" value="1"/>
</dbReference>
<dbReference type="GO" id="GO:0070513">
    <property type="term" value="F:death domain binding"/>
    <property type="evidence" value="ECO:0007669"/>
    <property type="project" value="TreeGrafter"/>
</dbReference>
<feature type="region of interest" description="Disordered" evidence="1">
    <location>
        <begin position="81"/>
        <end position="104"/>
    </location>
</feature>
<dbReference type="EMBL" id="LR784352">
    <property type="protein sequence ID" value="CAB3236200.1"/>
    <property type="molecule type" value="mRNA"/>
</dbReference>
<evidence type="ECO:0000256" key="1">
    <source>
        <dbReference type="SAM" id="MobiDB-lite"/>
    </source>
</evidence>
<sequence length="104" mass="11361">MSSPVSEPEELKGGHPPATKAGGMRIKGARVHEEKITKEEAESPWESQVAKDRSQKDLVVSGAVTHGDKDFTAESVRVSHDKPMPTVAKPVSNKQTNRVIHQPR</sequence>
<name>A0A6F9D9U1_9ASCI</name>
<dbReference type="GO" id="GO:0097190">
    <property type="term" value="P:apoptotic signaling pathway"/>
    <property type="evidence" value="ECO:0007669"/>
    <property type="project" value="TreeGrafter"/>
</dbReference>
<protein>
    <submittedName>
        <fullName evidence="2">Death-associated protein 1-like</fullName>
    </submittedName>
</protein>
<gene>
    <name evidence="2" type="primary">Dap</name>
</gene>
<feature type="region of interest" description="Disordered" evidence="1">
    <location>
        <begin position="1"/>
        <end position="55"/>
    </location>
</feature>
<evidence type="ECO:0000313" key="2">
    <source>
        <dbReference type="EMBL" id="CAB3236200.1"/>
    </source>
</evidence>
<dbReference type="PANTHER" id="PTHR13177">
    <property type="entry name" value="DEATH-ASSOCIATED PROTEIN 1"/>
    <property type="match status" value="1"/>
</dbReference>
<dbReference type="AlphaFoldDB" id="A0A6F9D9U1"/>
<dbReference type="Pfam" id="PF15228">
    <property type="entry name" value="DAP"/>
    <property type="match status" value="1"/>
</dbReference>
<accession>A0A6F9D9U1</accession>
<feature type="compositionally biased region" description="Polar residues" evidence="1">
    <location>
        <begin position="92"/>
        <end position="104"/>
    </location>
</feature>
<proteinExistence type="evidence at transcript level"/>
<feature type="compositionally biased region" description="Basic and acidic residues" evidence="1">
    <location>
        <begin position="30"/>
        <end position="41"/>
    </location>
</feature>